<evidence type="ECO:0000256" key="3">
    <source>
        <dbReference type="ARBA" id="ARBA00022475"/>
    </source>
</evidence>
<dbReference type="EMBL" id="AORV01000066">
    <property type="protein sequence ID" value="EMS69341.1"/>
    <property type="molecule type" value="Genomic_DNA"/>
</dbReference>
<evidence type="ECO:0000256" key="7">
    <source>
        <dbReference type="RuleBase" id="RU363032"/>
    </source>
</evidence>
<evidence type="ECO:0000259" key="8">
    <source>
        <dbReference type="PROSITE" id="PS50928"/>
    </source>
</evidence>
<comment type="caution">
    <text evidence="9">The sequence shown here is derived from an EMBL/GenBank/DDBJ whole genome shotgun (WGS) entry which is preliminary data.</text>
</comment>
<feature type="domain" description="ABC transmembrane type-1" evidence="8">
    <location>
        <begin position="77"/>
        <end position="289"/>
    </location>
</feature>
<organism evidence="9 10">
    <name type="scientific">Ruminiclostridium cellobioparum subsp. termitidis CT1112</name>
    <dbReference type="NCBI Taxonomy" id="1195236"/>
    <lineage>
        <taxon>Bacteria</taxon>
        <taxon>Bacillati</taxon>
        <taxon>Bacillota</taxon>
        <taxon>Clostridia</taxon>
        <taxon>Eubacteriales</taxon>
        <taxon>Oscillospiraceae</taxon>
        <taxon>Ruminiclostridium</taxon>
    </lineage>
</organism>
<feature type="transmembrane region" description="Helical" evidence="7">
    <location>
        <begin position="114"/>
        <end position="134"/>
    </location>
</feature>
<feature type="transmembrane region" description="Helical" evidence="7">
    <location>
        <begin position="81"/>
        <end position="102"/>
    </location>
</feature>
<accession>S0FHI8</accession>
<dbReference type="STRING" id="1195236.CTER_5012"/>
<evidence type="ECO:0000256" key="2">
    <source>
        <dbReference type="ARBA" id="ARBA00022448"/>
    </source>
</evidence>
<dbReference type="AlphaFoldDB" id="S0FHI8"/>
<dbReference type="InterPro" id="IPR000515">
    <property type="entry name" value="MetI-like"/>
</dbReference>
<comment type="subcellular location">
    <subcellularLocation>
        <location evidence="1 7">Cell membrane</location>
        <topology evidence="1 7">Multi-pass membrane protein</topology>
    </subcellularLocation>
</comment>
<gene>
    <name evidence="9" type="ORF">CTER_5012</name>
</gene>
<dbReference type="eggNOG" id="COG1175">
    <property type="taxonomic scope" value="Bacteria"/>
</dbReference>
<comment type="similarity">
    <text evidence="7">Belongs to the binding-protein-dependent transport system permease family.</text>
</comment>
<sequence>MQLSSVKKNNTRLNRNKFLPYLFIAPNMLLFLTFMIIPIIFTFTMSFTKWTLIGTPEFNGISNYVKLLSDKQFLAAMLNTVYYTLATVPTTLALGLIGAIALNRNMPLRGALRGIFYIPTVVSLVATGLIWQWILSTDYGVLNYVLEAVGIGEQQWLTSNALSMPSVILATIWVRCGYCMVIYLGGLQGISQDYYEAAEIDGAGDMKKFKYITWPLLRSTTVFLTVMSIIYGFMGFDLFYTMTGGGPGFSSTVMVHYIYKQAFQVGEMGYASAGGVVLFLIIFILTLLQMKGDDQQ</sequence>
<keyword evidence="2 7" id="KW-0813">Transport</keyword>
<dbReference type="SUPFAM" id="SSF161098">
    <property type="entry name" value="MetI-like"/>
    <property type="match status" value="1"/>
</dbReference>
<dbReference type="InterPro" id="IPR035906">
    <property type="entry name" value="MetI-like_sf"/>
</dbReference>
<feature type="transmembrane region" description="Helical" evidence="7">
    <location>
        <begin position="166"/>
        <end position="185"/>
    </location>
</feature>
<evidence type="ECO:0000313" key="10">
    <source>
        <dbReference type="Proteomes" id="UP000014155"/>
    </source>
</evidence>
<keyword evidence="10" id="KW-1185">Reference proteome</keyword>
<dbReference type="RefSeq" id="WP_004630313.1">
    <property type="nucleotide sequence ID" value="NZ_AORV01000066.1"/>
</dbReference>
<keyword evidence="5 7" id="KW-1133">Transmembrane helix</keyword>
<protein>
    <submittedName>
        <fullName evidence="9">Sugar ABC transporter, permease protein</fullName>
    </submittedName>
</protein>
<keyword evidence="3" id="KW-1003">Cell membrane</keyword>
<evidence type="ECO:0000256" key="4">
    <source>
        <dbReference type="ARBA" id="ARBA00022692"/>
    </source>
</evidence>
<keyword evidence="6 7" id="KW-0472">Membrane</keyword>
<dbReference type="CDD" id="cd06261">
    <property type="entry name" value="TM_PBP2"/>
    <property type="match status" value="1"/>
</dbReference>
<proteinExistence type="inferred from homology"/>
<dbReference type="PANTHER" id="PTHR30193:SF37">
    <property type="entry name" value="INNER MEMBRANE ABC TRANSPORTER PERMEASE PROTEIN YCJO"/>
    <property type="match status" value="1"/>
</dbReference>
<dbReference type="PATRIC" id="fig|1195236.3.peg.5208"/>
<feature type="transmembrane region" description="Helical" evidence="7">
    <location>
        <begin position="268"/>
        <end position="288"/>
    </location>
</feature>
<dbReference type="Proteomes" id="UP000014155">
    <property type="component" value="Unassembled WGS sequence"/>
</dbReference>
<dbReference type="InterPro" id="IPR051393">
    <property type="entry name" value="ABC_transporter_permease"/>
</dbReference>
<dbReference type="PROSITE" id="PS50928">
    <property type="entry name" value="ABC_TM1"/>
    <property type="match status" value="1"/>
</dbReference>
<evidence type="ECO:0000256" key="6">
    <source>
        <dbReference type="ARBA" id="ARBA00023136"/>
    </source>
</evidence>
<dbReference type="Gene3D" id="1.10.3720.10">
    <property type="entry name" value="MetI-like"/>
    <property type="match status" value="1"/>
</dbReference>
<dbReference type="GO" id="GO:0005886">
    <property type="term" value="C:plasma membrane"/>
    <property type="evidence" value="ECO:0007669"/>
    <property type="project" value="UniProtKB-SubCell"/>
</dbReference>
<dbReference type="PANTHER" id="PTHR30193">
    <property type="entry name" value="ABC TRANSPORTER PERMEASE PROTEIN"/>
    <property type="match status" value="1"/>
</dbReference>
<evidence type="ECO:0000256" key="5">
    <source>
        <dbReference type="ARBA" id="ARBA00022989"/>
    </source>
</evidence>
<dbReference type="GO" id="GO:0055085">
    <property type="term" value="P:transmembrane transport"/>
    <property type="evidence" value="ECO:0007669"/>
    <property type="project" value="InterPro"/>
</dbReference>
<feature type="transmembrane region" description="Helical" evidence="7">
    <location>
        <begin position="216"/>
        <end position="234"/>
    </location>
</feature>
<reference evidence="9 10" key="1">
    <citation type="journal article" date="2013" name="Genome Announc.">
        <title>Draft Genome Sequence of the Cellulolytic, Mesophilic, Anaerobic Bacterium Clostridium termitidis Strain CT1112 (DSM 5398).</title>
        <authorList>
            <person name="Lal S."/>
            <person name="Ramachandran U."/>
            <person name="Zhang X."/>
            <person name="Munir R."/>
            <person name="Sparling R."/>
            <person name="Levin D.B."/>
        </authorList>
    </citation>
    <scope>NUCLEOTIDE SEQUENCE [LARGE SCALE GENOMIC DNA]</scope>
    <source>
        <strain evidence="9 10">CT1112</strain>
    </source>
</reference>
<dbReference type="Pfam" id="PF00528">
    <property type="entry name" value="BPD_transp_1"/>
    <property type="match status" value="1"/>
</dbReference>
<evidence type="ECO:0000313" key="9">
    <source>
        <dbReference type="EMBL" id="EMS69341.1"/>
    </source>
</evidence>
<evidence type="ECO:0000256" key="1">
    <source>
        <dbReference type="ARBA" id="ARBA00004651"/>
    </source>
</evidence>
<feature type="transmembrane region" description="Helical" evidence="7">
    <location>
        <begin position="21"/>
        <end position="41"/>
    </location>
</feature>
<name>S0FHI8_RUMCE</name>
<keyword evidence="4 7" id="KW-0812">Transmembrane</keyword>